<sequence>LAGFAELRRLLRLLSGTASAVAVVAEGGWAATGAAAAGAEGLRSARRRHLRPGGARRRGHGRLGFV</sequence>
<evidence type="ECO:0000313" key="2">
    <source>
        <dbReference type="EMBL" id="CAK0892638.1"/>
    </source>
</evidence>
<keyword evidence="3" id="KW-1185">Reference proteome</keyword>
<protein>
    <submittedName>
        <fullName evidence="2">Uncharacterized protein</fullName>
    </submittedName>
</protein>
<evidence type="ECO:0000313" key="3">
    <source>
        <dbReference type="Proteomes" id="UP001189429"/>
    </source>
</evidence>
<feature type="non-terminal residue" evidence="2">
    <location>
        <position position="1"/>
    </location>
</feature>
<dbReference type="EMBL" id="CAUYUJ010019645">
    <property type="protein sequence ID" value="CAK0892638.1"/>
    <property type="molecule type" value="Genomic_DNA"/>
</dbReference>
<gene>
    <name evidence="2" type="ORF">PCOR1329_LOCUS72258</name>
</gene>
<accession>A0ABN9X412</accession>
<reference evidence="2" key="1">
    <citation type="submission" date="2023-10" db="EMBL/GenBank/DDBJ databases">
        <authorList>
            <person name="Chen Y."/>
            <person name="Shah S."/>
            <person name="Dougan E. K."/>
            <person name="Thang M."/>
            <person name="Chan C."/>
        </authorList>
    </citation>
    <scope>NUCLEOTIDE SEQUENCE [LARGE SCALE GENOMIC DNA]</scope>
</reference>
<feature type="chain" id="PRO_5046023365" evidence="1">
    <location>
        <begin position="21"/>
        <end position="66"/>
    </location>
</feature>
<feature type="non-terminal residue" evidence="2">
    <location>
        <position position="66"/>
    </location>
</feature>
<evidence type="ECO:0000256" key="1">
    <source>
        <dbReference type="SAM" id="SignalP"/>
    </source>
</evidence>
<dbReference type="Proteomes" id="UP001189429">
    <property type="component" value="Unassembled WGS sequence"/>
</dbReference>
<comment type="caution">
    <text evidence="2">The sequence shown here is derived from an EMBL/GenBank/DDBJ whole genome shotgun (WGS) entry which is preliminary data.</text>
</comment>
<proteinExistence type="predicted"/>
<keyword evidence="1" id="KW-0732">Signal</keyword>
<name>A0ABN9X412_9DINO</name>
<feature type="signal peptide" evidence="1">
    <location>
        <begin position="1"/>
        <end position="20"/>
    </location>
</feature>
<organism evidence="2 3">
    <name type="scientific">Prorocentrum cordatum</name>
    <dbReference type="NCBI Taxonomy" id="2364126"/>
    <lineage>
        <taxon>Eukaryota</taxon>
        <taxon>Sar</taxon>
        <taxon>Alveolata</taxon>
        <taxon>Dinophyceae</taxon>
        <taxon>Prorocentrales</taxon>
        <taxon>Prorocentraceae</taxon>
        <taxon>Prorocentrum</taxon>
    </lineage>
</organism>